<comment type="caution">
    <text evidence="2">The sequence shown here is derived from an EMBL/GenBank/DDBJ whole genome shotgun (WGS) entry which is preliminary data.</text>
</comment>
<protein>
    <submittedName>
        <fullName evidence="2">Nucleotidyltransferase domain-containing protein</fullName>
    </submittedName>
</protein>
<proteinExistence type="predicted"/>
<dbReference type="PANTHER" id="PTHR43852">
    <property type="entry name" value="NUCLEOTIDYLTRANSFERASE"/>
    <property type="match status" value="1"/>
</dbReference>
<accession>A0ABT5VAI8</accession>
<gene>
    <name evidence="2" type="ORF">N7Z68_03635</name>
</gene>
<dbReference type="SUPFAM" id="SSF81301">
    <property type="entry name" value="Nucleotidyltransferase"/>
    <property type="match status" value="1"/>
</dbReference>
<dbReference type="Pfam" id="PF18765">
    <property type="entry name" value="Polbeta"/>
    <property type="match status" value="1"/>
</dbReference>
<dbReference type="Proteomes" id="UP001148125">
    <property type="component" value="Unassembled WGS sequence"/>
</dbReference>
<evidence type="ECO:0000313" key="2">
    <source>
        <dbReference type="EMBL" id="MDE5412463.1"/>
    </source>
</evidence>
<keyword evidence="3" id="KW-1185">Reference proteome</keyword>
<reference evidence="2" key="1">
    <citation type="submission" date="2024-05" db="EMBL/GenBank/DDBJ databases">
        <title>Alkalihalobacillus sp. strain MEB203 novel alkaliphilic bacterium from Lonar Lake, India.</title>
        <authorList>
            <person name="Joshi A."/>
            <person name="Thite S."/>
            <person name="Mengade P."/>
        </authorList>
    </citation>
    <scope>NUCLEOTIDE SEQUENCE</scope>
    <source>
        <strain evidence="2">MEB 203</strain>
    </source>
</reference>
<organism evidence="2 3">
    <name type="scientific">Alkalihalobacterium chitinilyticum</name>
    <dbReference type="NCBI Taxonomy" id="2980103"/>
    <lineage>
        <taxon>Bacteria</taxon>
        <taxon>Bacillati</taxon>
        <taxon>Bacillota</taxon>
        <taxon>Bacilli</taxon>
        <taxon>Bacillales</taxon>
        <taxon>Bacillaceae</taxon>
        <taxon>Alkalihalobacterium</taxon>
    </lineage>
</organism>
<dbReference type="RefSeq" id="WP_275117094.1">
    <property type="nucleotide sequence ID" value="NZ_JAOTPO010000002.1"/>
</dbReference>
<name>A0ABT5VAI8_9BACI</name>
<dbReference type="CDD" id="cd05403">
    <property type="entry name" value="NT_KNTase_like"/>
    <property type="match status" value="1"/>
</dbReference>
<evidence type="ECO:0000259" key="1">
    <source>
        <dbReference type="Pfam" id="PF18765"/>
    </source>
</evidence>
<dbReference type="InterPro" id="IPR041633">
    <property type="entry name" value="Polbeta"/>
</dbReference>
<sequence length="139" mass="16161">MGDQMKSLSQKEKIIIDELVDHLKPIMIYIFGSFAKGTQTEKSDIDIAFLSKIKLTHYERFMLAQQLADIMKREVDLVDLEQASTVFQAQIVGYGKLIYCSDERTRQEFEMLTLKKYAKLNEERKPIIDQIKESGSVYE</sequence>
<dbReference type="Gene3D" id="3.30.460.10">
    <property type="entry name" value="Beta Polymerase, domain 2"/>
    <property type="match status" value="1"/>
</dbReference>
<dbReference type="EMBL" id="JAOTPO010000002">
    <property type="protein sequence ID" value="MDE5412463.1"/>
    <property type="molecule type" value="Genomic_DNA"/>
</dbReference>
<dbReference type="InterPro" id="IPR043519">
    <property type="entry name" value="NT_sf"/>
</dbReference>
<feature type="domain" description="Polymerase beta nucleotidyltransferase" evidence="1">
    <location>
        <begin position="15"/>
        <end position="103"/>
    </location>
</feature>
<dbReference type="NCBIfam" id="NF047752">
    <property type="entry name" value="MntA_antitoxin"/>
    <property type="match status" value="1"/>
</dbReference>
<dbReference type="InterPro" id="IPR052930">
    <property type="entry name" value="TA_antitoxin_MntA"/>
</dbReference>
<evidence type="ECO:0000313" key="3">
    <source>
        <dbReference type="Proteomes" id="UP001148125"/>
    </source>
</evidence>
<dbReference type="PANTHER" id="PTHR43852:SF2">
    <property type="entry name" value="PROTEIN ADENYLYLTRANSFERASE MNTA"/>
    <property type="match status" value="1"/>
</dbReference>